<dbReference type="OrthoDB" id="381610at2157"/>
<keyword evidence="3" id="KW-1185">Reference proteome</keyword>
<dbReference type="EnsemblBacteria" id="CAI50849">
    <property type="protein sequence ID" value="CAI50849"/>
    <property type="gene ID" value="NP_6138A"/>
</dbReference>
<sequence length="100" mass="11341">MSEDTGEETDGESVAERLDTVEEQIDKLGFENIDSRVKTIESEQAELRADLEELVERIRSEGEETPHIDSVEMLYERLGTLETNIATLRDSLEEVVKDGQ</sequence>
<dbReference type="RefSeq" id="WP_011324449.1">
    <property type="nucleotide sequence ID" value="NC_007427.1"/>
</dbReference>
<keyword evidence="2" id="KW-0614">Plasmid</keyword>
<dbReference type="EMBL" id="CR936258">
    <property type="protein sequence ID" value="CAI50849.1"/>
    <property type="molecule type" value="Genomic_DNA"/>
</dbReference>
<evidence type="ECO:0000313" key="2">
    <source>
        <dbReference type="EMBL" id="CAI50849.1"/>
    </source>
</evidence>
<geneLocation type="plasmid" evidence="2 3">
    <name>PL131</name>
</geneLocation>
<name>Q3IM18_NATPD</name>
<accession>Q3IM18</accession>
<feature type="coiled-coil region" evidence="1">
    <location>
        <begin position="37"/>
        <end position="64"/>
    </location>
</feature>
<dbReference type="HOGENOM" id="CLU_2299420_0_0_2"/>
<gene>
    <name evidence="2" type="ordered locus">NP_6138A</name>
</gene>
<evidence type="ECO:0000256" key="1">
    <source>
        <dbReference type="SAM" id="Coils"/>
    </source>
</evidence>
<reference evidence="2 3" key="1">
    <citation type="journal article" date="2005" name="Genome Res.">
        <title>Living with two extremes: conclusions from the genome sequence of Natronomonas pharaonis.</title>
        <authorList>
            <person name="Falb M."/>
            <person name="Pfeiffer F."/>
            <person name="Palm P."/>
            <person name="Rodewald K."/>
            <person name="Hickmann V."/>
            <person name="Tittor J."/>
            <person name="Oesterhelt D."/>
        </authorList>
    </citation>
    <scope>NUCLEOTIDE SEQUENCE [LARGE SCALE GENOMIC DNA]</scope>
    <source>
        <strain evidence="3">ATCC 35678 / DSM 2160 / CIP 103997 / JCM 8858 / NBRC 14720 / NCIMB 2260 / Gabara</strain>
    </source>
</reference>
<dbReference type="GeneID" id="3694621"/>
<organism evidence="2 3">
    <name type="scientific">Natronomonas pharaonis (strain ATCC 35678 / DSM 2160 / CIP 103997 / JCM 8858 / NBRC 14720 / NCIMB 2260 / Gabara)</name>
    <name type="common">Halobacterium pharaonis</name>
    <dbReference type="NCBI Taxonomy" id="348780"/>
    <lineage>
        <taxon>Archaea</taxon>
        <taxon>Methanobacteriati</taxon>
        <taxon>Methanobacteriota</taxon>
        <taxon>Stenosarchaea group</taxon>
        <taxon>Halobacteria</taxon>
        <taxon>Halobacteriales</taxon>
        <taxon>Natronomonadaceae</taxon>
        <taxon>Natronomonas</taxon>
    </lineage>
</organism>
<evidence type="ECO:0000313" key="3">
    <source>
        <dbReference type="Proteomes" id="UP000002698"/>
    </source>
</evidence>
<dbReference type="KEGG" id="nph:NP_6138A"/>
<keyword evidence="1" id="KW-0175">Coiled coil</keyword>
<proteinExistence type="predicted"/>
<dbReference type="AlphaFoldDB" id="Q3IM18"/>
<dbReference type="Proteomes" id="UP000002698">
    <property type="component" value="Plasmid PL131"/>
</dbReference>
<protein>
    <submittedName>
        <fullName evidence="2">Uncharacterized protein</fullName>
    </submittedName>
</protein>